<gene>
    <name evidence="1" type="ORF">PTTG_25449</name>
</gene>
<dbReference type="AlphaFoldDB" id="A0A180H3Y5"/>
<accession>A0A180H3Y5</accession>
<evidence type="ECO:0000313" key="2">
    <source>
        <dbReference type="EnsemblFungi" id="PTTG_25449-t43_1-p1"/>
    </source>
</evidence>
<dbReference type="EMBL" id="ADAS02000004">
    <property type="protein sequence ID" value="OAV99093.1"/>
    <property type="molecule type" value="Genomic_DNA"/>
</dbReference>
<evidence type="ECO:0000313" key="1">
    <source>
        <dbReference type="EMBL" id="OAV99093.1"/>
    </source>
</evidence>
<organism evidence="1">
    <name type="scientific">Puccinia triticina (isolate 1-1 / race 1 (BBBD))</name>
    <name type="common">Brown leaf rust fungus</name>
    <dbReference type="NCBI Taxonomy" id="630390"/>
    <lineage>
        <taxon>Eukaryota</taxon>
        <taxon>Fungi</taxon>
        <taxon>Dikarya</taxon>
        <taxon>Basidiomycota</taxon>
        <taxon>Pucciniomycotina</taxon>
        <taxon>Pucciniomycetes</taxon>
        <taxon>Pucciniales</taxon>
        <taxon>Pucciniaceae</taxon>
        <taxon>Puccinia</taxon>
    </lineage>
</organism>
<evidence type="ECO:0000313" key="3">
    <source>
        <dbReference type="Proteomes" id="UP000005240"/>
    </source>
</evidence>
<keyword evidence="3" id="KW-1185">Reference proteome</keyword>
<name>A0A180H3Y5_PUCT1</name>
<dbReference type="VEuPathDB" id="FungiDB:PTTG_25449"/>
<protein>
    <submittedName>
        <fullName evidence="1 2">Uncharacterized protein</fullName>
    </submittedName>
</protein>
<reference evidence="1" key="1">
    <citation type="submission" date="2009-11" db="EMBL/GenBank/DDBJ databases">
        <authorList>
            <consortium name="The Broad Institute Genome Sequencing Platform"/>
            <person name="Ward D."/>
            <person name="Feldgarden M."/>
            <person name="Earl A."/>
            <person name="Young S.K."/>
            <person name="Zeng Q."/>
            <person name="Koehrsen M."/>
            <person name="Alvarado L."/>
            <person name="Berlin A."/>
            <person name="Bochicchio J."/>
            <person name="Borenstein D."/>
            <person name="Chapman S.B."/>
            <person name="Chen Z."/>
            <person name="Engels R."/>
            <person name="Freedman E."/>
            <person name="Gellesch M."/>
            <person name="Goldberg J."/>
            <person name="Griggs A."/>
            <person name="Gujja S."/>
            <person name="Heilman E."/>
            <person name="Heiman D."/>
            <person name="Hepburn T."/>
            <person name="Howarth C."/>
            <person name="Jen D."/>
            <person name="Larson L."/>
            <person name="Lewis B."/>
            <person name="Mehta T."/>
            <person name="Park D."/>
            <person name="Pearson M."/>
            <person name="Roberts A."/>
            <person name="Saif S."/>
            <person name="Shea T."/>
            <person name="Shenoy N."/>
            <person name="Sisk P."/>
            <person name="Stolte C."/>
            <person name="Sykes S."/>
            <person name="Thomson T."/>
            <person name="Walk T."/>
            <person name="White J."/>
            <person name="Yandava C."/>
            <person name="Izard J."/>
            <person name="Baranova O.V."/>
            <person name="Blanton J.M."/>
            <person name="Tanner A.C."/>
            <person name="Dewhirst F.E."/>
            <person name="Haas B."/>
            <person name="Nusbaum C."/>
            <person name="Birren B."/>
        </authorList>
    </citation>
    <scope>NUCLEOTIDE SEQUENCE [LARGE SCALE GENOMIC DNA]</scope>
    <source>
        <strain evidence="1">1-1 BBBD Race 1</strain>
    </source>
</reference>
<reference evidence="2 3" key="3">
    <citation type="journal article" date="2017" name="G3 (Bethesda)">
        <title>Comparative analysis highlights variable genome content of wheat rusts and divergence of the mating loci.</title>
        <authorList>
            <person name="Cuomo C.A."/>
            <person name="Bakkeren G."/>
            <person name="Khalil H.B."/>
            <person name="Panwar V."/>
            <person name="Joly D."/>
            <person name="Linning R."/>
            <person name="Sakthikumar S."/>
            <person name="Song X."/>
            <person name="Adiconis X."/>
            <person name="Fan L."/>
            <person name="Goldberg J.M."/>
            <person name="Levin J.Z."/>
            <person name="Young S."/>
            <person name="Zeng Q."/>
            <person name="Anikster Y."/>
            <person name="Bruce M."/>
            <person name="Wang M."/>
            <person name="Yin C."/>
            <person name="McCallum B."/>
            <person name="Szabo L.J."/>
            <person name="Hulbert S."/>
            <person name="Chen X."/>
            <person name="Fellers J.P."/>
        </authorList>
    </citation>
    <scope>NUCLEOTIDE SEQUENCE</scope>
    <source>
        <strain evidence="3">Isolate 1-1 / race 1 (BBBD)</strain>
        <strain evidence="2">isolate 1-1 / race 1 (BBBD)</strain>
    </source>
</reference>
<reference evidence="2" key="4">
    <citation type="submission" date="2025-05" db="UniProtKB">
        <authorList>
            <consortium name="EnsemblFungi"/>
        </authorList>
    </citation>
    <scope>IDENTIFICATION</scope>
    <source>
        <strain evidence="2">isolate 1-1 / race 1 (BBBD)</strain>
    </source>
</reference>
<dbReference type="Proteomes" id="UP000005240">
    <property type="component" value="Unassembled WGS sequence"/>
</dbReference>
<reference evidence="1" key="2">
    <citation type="submission" date="2016-05" db="EMBL/GenBank/DDBJ databases">
        <title>Comparative analysis highlights variable genome content of wheat rusts and divergence of the mating loci.</title>
        <authorList>
            <person name="Cuomo C.A."/>
            <person name="Bakkeren G."/>
            <person name="Szabo L."/>
            <person name="Khalil H."/>
            <person name="Joly D."/>
            <person name="Goldberg J."/>
            <person name="Young S."/>
            <person name="Zeng Q."/>
            <person name="Fellers J."/>
        </authorList>
    </citation>
    <scope>NUCLEOTIDE SEQUENCE [LARGE SCALE GENOMIC DNA]</scope>
    <source>
        <strain evidence="1">1-1 BBBD Race 1</strain>
    </source>
</reference>
<proteinExistence type="predicted"/>
<sequence>MRIAIDSLLCDDDVTPIDLGVEPLNSTLRNTPAWSAWSISVSFCGSKSDPIRLLYNTDQSQAAIVG</sequence>
<dbReference type="EnsemblFungi" id="PTTG_25449-t43_1">
    <property type="protein sequence ID" value="PTTG_25449-t43_1-p1"/>
    <property type="gene ID" value="PTTG_25449"/>
</dbReference>